<evidence type="ECO:0000313" key="2">
    <source>
        <dbReference type="Proteomes" id="UP000323521"/>
    </source>
</evidence>
<dbReference type="RefSeq" id="WP_148133344.1">
    <property type="nucleotide sequence ID" value="NZ_CP017634.1"/>
</dbReference>
<reference evidence="1 2" key="1">
    <citation type="submission" date="2016-10" db="EMBL/GenBank/DDBJ databases">
        <title>Complete Genome Sequence of Peptococcaceae strain DCMF.</title>
        <authorList>
            <person name="Edwards R.J."/>
            <person name="Holland S.I."/>
            <person name="Deshpande N.P."/>
            <person name="Wong Y.K."/>
            <person name="Ertan H."/>
            <person name="Manefield M."/>
            <person name="Russell T.L."/>
            <person name="Lee M.J."/>
        </authorList>
    </citation>
    <scope>NUCLEOTIDE SEQUENCE [LARGE SCALE GENOMIC DNA]</scope>
    <source>
        <strain evidence="1 2">DCMF</strain>
    </source>
</reference>
<protein>
    <submittedName>
        <fullName evidence="1">Uncharacterized protein</fullName>
    </submittedName>
</protein>
<proteinExistence type="predicted"/>
<sequence length="176" mass="20139">MNNTMMSIAEYIATNFSVFGLGSKEDLITIEKPKKRLVNGGKWLIMLPLRTLPDTDFKVPFGNLLANGVRGERFLTMVEFECKTRAPEPEKDFLWNTARKLRDKVYNVLAGPYRGGLTVPRKDWTDPQNPMPAGEIWFEVDPEKNSPIEDPIEDPNDPANKSIFLTYNVHWVRPVT</sequence>
<keyword evidence="2" id="KW-1185">Reference proteome</keyword>
<dbReference type="Proteomes" id="UP000323521">
    <property type="component" value="Chromosome"/>
</dbReference>
<evidence type="ECO:0000313" key="1">
    <source>
        <dbReference type="EMBL" id="ATW24166.1"/>
    </source>
</evidence>
<dbReference type="EMBL" id="CP017634">
    <property type="protein sequence ID" value="ATW24166.1"/>
    <property type="molecule type" value="Genomic_DNA"/>
</dbReference>
<name>A0A3G1KP09_FORW1</name>
<accession>A0A3G1KP09</accession>
<dbReference type="KEGG" id="fwa:DCMF_04650"/>
<gene>
    <name evidence="1" type="ORF">DCMF_04650</name>
</gene>
<organism evidence="1 2">
    <name type="scientific">Formimonas warabiya</name>
    <dbReference type="NCBI Taxonomy" id="1761012"/>
    <lineage>
        <taxon>Bacteria</taxon>
        <taxon>Bacillati</taxon>
        <taxon>Bacillota</taxon>
        <taxon>Clostridia</taxon>
        <taxon>Eubacteriales</taxon>
        <taxon>Peptococcaceae</taxon>
        <taxon>Candidatus Formimonas</taxon>
    </lineage>
</organism>
<dbReference type="AlphaFoldDB" id="A0A3G1KP09"/>